<reference evidence="2 3" key="1">
    <citation type="submission" date="2020-02" db="EMBL/GenBank/DDBJ databases">
        <title>Draft genome sequence of Limisphaera ngatamarikiensis NGM72.4T, a thermophilic Verrucomicrobia grouped in subdivision 3.</title>
        <authorList>
            <person name="Carere C.R."/>
            <person name="Steen J."/>
            <person name="Hugenholtz P."/>
            <person name="Stott M.B."/>
        </authorList>
    </citation>
    <scope>NUCLEOTIDE SEQUENCE [LARGE SCALE GENOMIC DNA]</scope>
    <source>
        <strain evidence="2 3">NGM72.4</strain>
    </source>
</reference>
<evidence type="ECO:0000259" key="1">
    <source>
        <dbReference type="Pfam" id="PF06439"/>
    </source>
</evidence>
<sequence>MKARASGGFGWVCMAGAGLWVRAMVRLVLGLWISGGVGLGLTDCCAEDAGSAGVRVLFDGRDFTGWRGPTGDWQVAGDVELDPEDPRRLRAREGTGVAWNGPRGRTVHLVSEEEFGDAEIHVEFCLARRSNSGVYVMGRYEVQIYDSYGVERDKYPGIECGGIYPRWVDGREVEGHSPRVNASRPAGEWQSFDIVFRAPRFDAEGRKVEPARFVRVLHNGRLVHEDVVVNGPTRSALFEDERPTGPLMLQGDHGPVAFRNIRVRPLRLP</sequence>
<dbReference type="GO" id="GO:0016787">
    <property type="term" value="F:hydrolase activity"/>
    <property type="evidence" value="ECO:0007669"/>
    <property type="project" value="InterPro"/>
</dbReference>
<dbReference type="InterPro" id="IPR010496">
    <property type="entry name" value="AL/BT2_dom"/>
</dbReference>
<evidence type="ECO:0000313" key="2">
    <source>
        <dbReference type="EMBL" id="NGO37992.1"/>
    </source>
</evidence>
<name>A0A6M1RT97_9BACT</name>
<gene>
    <name evidence="2" type="ORF">G4L39_01085</name>
</gene>
<comment type="caution">
    <text evidence="2">The sequence shown here is derived from an EMBL/GenBank/DDBJ whole genome shotgun (WGS) entry which is preliminary data.</text>
</comment>
<organism evidence="2 3">
    <name type="scientific">Limisphaera ngatamarikiensis</name>
    <dbReference type="NCBI Taxonomy" id="1324935"/>
    <lineage>
        <taxon>Bacteria</taxon>
        <taxon>Pseudomonadati</taxon>
        <taxon>Verrucomicrobiota</taxon>
        <taxon>Verrucomicrobiia</taxon>
        <taxon>Limisphaerales</taxon>
        <taxon>Limisphaeraceae</taxon>
        <taxon>Limisphaera</taxon>
    </lineage>
</organism>
<protein>
    <submittedName>
        <fullName evidence="2">DUF1080 domain-containing protein</fullName>
    </submittedName>
</protein>
<dbReference type="Proteomes" id="UP000477311">
    <property type="component" value="Unassembled WGS sequence"/>
</dbReference>
<accession>A0A6M1RT97</accession>
<dbReference type="AlphaFoldDB" id="A0A6M1RT97"/>
<dbReference type="Pfam" id="PF06439">
    <property type="entry name" value="3keto-disac_hyd"/>
    <property type="match status" value="1"/>
</dbReference>
<dbReference type="EMBL" id="JAAKYA010000006">
    <property type="protein sequence ID" value="NGO37992.1"/>
    <property type="molecule type" value="Genomic_DNA"/>
</dbReference>
<feature type="domain" description="3-keto-alpha-glucoside-1,2-lyase/3-keto-2-hydroxy-glucal hydratase" evidence="1">
    <location>
        <begin position="54"/>
        <end position="264"/>
    </location>
</feature>
<dbReference type="Gene3D" id="2.60.120.560">
    <property type="entry name" value="Exo-inulinase, domain 1"/>
    <property type="match status" value="1"/>
</dbReference>
<evidence type="ECO:0000313" key="3">
    <source>
        <dbReference type="Proteomes" id="UP000477311"/>
    </source>
</evidence>
<keyword evidence="3" id="KW-1185">Reference proteome</keyword>
<proteinExistence type="predicted"/>